<dbReference type="AlphaFoldDB" id="A0A7U7J302"/>
<dbReference type="EMBL" id="CBTK010000097">
    <property type="protein sequence ID" value="CDH44742.1"/>
    <property type="molecule type" value="Genomic_DNA"/>
</dbReference>
<evidence type="ECO:0000313" key="2">
    <source>
        <dbReference type="Proteomes" id="UP000019184"/>
    </source>
</evidence>
<reference evidence="1 2" key="1">
    <citation type="journal article" date="2014" name="ISME J.">
        <title>Candidatus Competibacter-lineage genomes retrieved from metagenomes reveal functional metabolic diversity.</title>
        <authorList>
            <person name="McIlroy S.J."/>
            <person name="Albertsen M."/>
            <person name="Andresen E.K."/>
            <person name="Saunders A.M."/>
            <person name="Kristiansen R."/>
            <person name="Stokholm-Bjerregaard M."/>
            <person name="Nielsen K.L."/>
            <person name="Nielsen P.H."/>
        </authorList>
    </citation>
    <scope>NUCLEOTIDE SEQUENCE [LARGE SCALE GENOMIC DNA]</scope>
    <source>
        <strain evidence="1 2">Run_B_J11</strain>
    </source>
</reference>
<keyword evidence="2" id="KW-1185">Reference proteome</keyword>
<sequence length="116" mass="13508">MPVGMQESEPLRLYTHTRRAYAHRKALSRAAEVQINALLEAERIERRAVYRPGEVCRLLRISPTTLRQLCELAEQPESSCRPPQSLESFRIGCHRRIEHTTLVNWLARNQSMEREG</sequence>
<comment type="caution">
    <text evidence="1">The sequence shown here is derived from an EMBL/GenBank/DDBJ whole genome shotgun (WGS) entry which is preliminary data.</text>
</comment>
<accession>A0A7U7J302</accession>
<protein>
    <recommendedName>
        <fullName evidence="3">DNA-binding protein</fullName>
    </recommendedName>
</protein>
<organism evidence="1 2">
    <name type="scientific">Candidatus Contendobacter odensis Run_B_J11</name>
    <dbReference type="NCBI Taxonomy" id="1400861"/>
    <lineage>
        <taxon>Bacteria</taxon>
        <taxon>Pseudomonadati</taxon>
        <taxon>Pseudomonadota</taxon>
        <taxon>Gammaproteobacteria</taxon>
        <taxon>Candidatus Competibacteraceae</taxon>
        <taxon>Candidatus Contendibacter</taxon>
    </lineage>
</organism>
<gene>
    <name evidence="1" type="ORF">BN874_1860006</name>
</gene>
<proteinExistence type="predicted"/>
<dbReference type="Proteomes" id="UP000019184">
    <property type="component" value="Unassembled WGS sequence"/>
</dbReference>
<evidence type="ECO:0000313" key="1">
    <source>
        <dbReference type="EMBL" id="CDH44742.1"/>
    </source>
</evidence>
<evidence type="ECO:0008006" key="3">
    <source>
        <dbReference type="Google" id="ProtNLM"/>
    </source>
</evidence>
<name>A0A7U7J302_9GAMM</name>